<dbReference type="Gene3D" id="1.50.10.130">
    <property type="entry name" value="Terpene synthase, N-terminal domain"/>
    <property type="match status" value="1"/>
</dbReference>
<evidence type="ECO:0000313" key="6">
    <source>
        <dbReference type="EMBL" id="RVW33200.1"/>
    </source>
</evidence>
<name>A0A438DCL7_VITVI</name>
<gene>
    <name evidence="6" type="primary">ValCS_64</name>
    <name evidence="6" type="ORF">CK203_081132</name>
</gene>
<feature type="domain" description="Terpene synthase metal-binding" evidence="5">
    <location>
        <begin position="247"/>
        <end position="358"/>
    </location>
</feature>
<dbReference type="Gene3D" id="1.10.600.10">
    <property type="entry name" value="Farnesyl Diphosphate Synthase"/>
    <property type="match status" value="3"/>
</dbReference>
<evidence type="ECO:0000256" key="1">
    <source>
        <dbReference type="ARBA" id="ARBA00022723"/>
    </source>
</evidence>
<dbReference type="GO" id="GO:0016102">
    <property type="term" value="P:diterpenoid biosynthetic process"/>
    <property type="evidence" value="ECO:0007669"/>
    <property type="project" value="InterPro"/>
</dbReference>
<evidence type="ECO:0000256" key="3">
    <source>
        <dbReference type="ARBA" id="ARBA00023239"/>
    </source>
</evidence>
<dbReference type="InterPro" id="IPR005630">
    <property type="entry name" value="Terpene_synthase_metal-bd"/>
</dbReference>
<dbReference type="Pfam" id="PF01397">
    <property type="entry name" value="Terpene_synth"/>
    <property type="match status" value="1"/>
</dbReference>
<dbReference type="PANTHER" id="PTHR31225">
    <property type="entry name" value="OS04G0344100 PROTEIN-RELATED"/>
    <property type="match status" value="1"/>
</dbReference>
<dbReference type="Pfam" id="PF03936">
    <property type="entry name" value="Terpene_synth_C"/>
    <property type="match status" value="1"/>
</dbReference>
<keyword evidence="2" id="KW-0460">Magnesium</keyword>
<dbReference type="SUPFAM" id="SSF48239">
    <property type="entry name" value="Terpenoid cyclases/Protein prenyltransferases"/>
    <property type="match status" value="1"/>
</dbReference>
<feature type="domain" description="Terpene synthase N-terminal" evidence="4">
    <location>
        <begin position="28"/>
        <end position="203"/>
    </location>
</feature>
<dbReference type="InterPro" id="IPR001906">
    <property type="entry name" value="Terpene_synth_N"/>
</dbReference>
<dbReference type="InterPro" id="IPR044814">
    <property type="entry name" value="Terpene_cyclase_plant_C1"/>
</dbReference>
<dbReference type="GO" id="GO:0000287">
    <property type="term" value="F:magnesium ion binding"/>
    <property type="evidence" value="ECO:0007669"/>
    <property type="project" value="InterPro"/>
</dbReference>
<dbReference type="InterPro" id="IPR008949">
    <property type="entry name" value="Isoprenoid_synthase_dom_sf"/>
</dbReference>
<dbReference type="EMBL" id="QGNW01001688">
    <property type="protein sequence ID" value="RVW33200.1"/>
    <property type="molecule type" value="Genomic_DNA"/>
</dbReference>
<dbReference type="SUPFAM" id="SSF48576">
    <property type="entry name" value="Terpenoid synthases"/>
    <property type="match status" value="1"/>
</dbReference>
<comment type="caution">
    <text evidence="6">The sequence shown here is derived from an EMBL/GenBank/DDBJ whole genome shotgun (WGS) entry which is preliminary data.</text>
</comment>
<accession>A0A438DCL7</accession>
<evidence type="ECO:0000259" key="5">
    <source>
        <dbReference type="Pfam" id="PF03936"/>
    </source>
</evidence>
<dbReference type="InterPro" id="IPR008930">
    <property type="entry name" value="Terpenoid_cyclase/PrenylTrfase"/>
</dbReference>
<evidence type="ECO:0000256" key="2">
    <source>
        <dbReference type="ARBA" id="ARBA00022842"/>
    </source>
</evidence>
<dbReference type="PANTHER" id="PTHR31225:SF241">
    <property type="entry name" value="TERPENE SYNTHASE FAMILY, METAL-BINDING DOMAIN PROTEIN"/>
    <property type="match status" value="1"/>
</dbReference>
<reference evidence="6 7" key="1">
    <citation type="journal article" date="2018" name="PLoS Genet.">
        <title>Population sequencing reveals clonal diversity and ancestral inbreeding in the grapevine cultivar Chardonnay.</title>
        <authorList>
            <person name="Roach M.J."/>
            <person name="Johnson D.L."/>
            <person name="Bohlmann J."/>
            <person name="van Vuuren H.J."/>
            <person name="Jones S.J."/>
            <person name="Pretorius I.S."/>
            <person name="Schmidt S.A."/>
            <person name="Borneman A.R."/>
        </authorList>
    </citation>
    <scope>NUCLEOTIDE SEQUENCE [LARGE SCALE GENOMIC DNA]</scope>
    <source>
        <strain evidence="7">cv. Chardonnay</strain>
        <tissue evidence="6">Leaf</tissue>
    </source>
</reference>
<dbReference type="InterPro" id="IPR050148">
    <property type="entry name" value="Terpene_synthase-like"/>
</dbReference>
<evidence type="ECO:0000259" key="4">
    <source>
        <dbReference type="Pfam" id="PF01397"/>
    </source>
</evidence>
<dbReference type="CDD" id="cd00684">
    <property type="entry name" value="Terpene_cyclase_plant_C1"/>
    <property type="match status" value="1"/>
</dbReference>
<sequence length="467" mass="54239">MSTQVSACSLAQIPKPKNRPVANFHPNIWGDQFITYTPEDKVTRACKVEQIEDLKKEVKRKLTAATANRSQLLNFIDAVQRLGVAYNFEQEIEEALQHIYNSFHDLNDIDGDLYNVALGFRLLRQQGYSISCDIFKKFTDERGRFKEVLITNVRGMLGLYEAAHLRVHGEDILAEALAFTTTHLKAMVESLGYPLAEQVAHALNRPIRKGLERLEARWEELSNLARWWKELGFATKLPFARDRLDTWDDIYDAYGNPEELKLFTEAIERWDSNSIDHLPEYMKLSYMALLDVYKEIEEEMEKEGNQYRVHYAKEMKNQVRAYFAEAKWLHEEHRPTIEEYMRVAVVSSGYYLIATTSCLIARLMDDIRSHKFEQEREHVASAIECYMNQYGGSEEQAYNNFQKQIENAWMDINQECLKPTDVPMPILALILNLARAADVFYEEQDGYTHVGKVMKNNIASCFIDLII</sequence>
<dbReference type="FunFam" id="1.50.10.130:FF:000001">
    <property type="entry name" value="Isoprene synthase, chloroplastic"/>
    <property type="match status" value="1"/>
</dbReference>
<organism evidence="6 7">
    <name type="scientific">Vitis vinifera</name>
    <name type="common">Grape</name>
    <dbReference type="NCBI Taxonomy" id="29760"/>
    <lineage>
        <taxon>Eukaryota</taxon>
        <taxon>Viridiplantae</taxon>
        <taxon>Streptophyta</taxon>
        <taxon>Embryophyta</taxon>
        <taxon>Tracheophyta</taxon>
        <taxon>Spermatophyta</taxon>
        <taxon>Magnoliopsida</taxon>
        <taxon>eudicotyledons</taxon>
        <taxon>Gunneridae</taxon>
        <taxon>Pentapetalae</taxon>
        <taxon>rosids</taxon>
        <taxon>Vitales</taxon>
        <taxon>Vitaceae</taxon>
        <taxon>Viteae</taxon>
        <taxon>Vitis</taxon>
    </lineage>
</organism>
<keyword evidence="3" id="KW-0456">Lyase</keyword>
<dbReference type="InterPro" id="IPR036965">
    <property type="entry name" value="Terpene_synth_N_sf"/>
</dbReference>
<dbReference type="AlphaFoldDB" id="A0A438DCL7"/>
<dbReference type="GO" id="GO:0010333">
    <property type="term" value="F:terpene synthase activity"/>
    <property type="evidence" value="ECO:0007669"/>
    <property type="project" value="InterPro"/>
</dbReference>
<proteinExistence type="predicted"/>
<protein>
    <submittedName>
        <fullName evidence="6">Valencene synthase</fullName>
    </submittedName>
</protein>
<dbReference type="Proteomes" id="UP000288805">
    <property type="component" value="Unassembled WGS sequence"/>
</dbReference>
<keyword evidence="1" id="KW-0479">Metal-binding</keyword>
<evidence type="ECO:0000313" key="7">
    <source>
        <dbReference type="Proteomes" id="UP000288805"/>
    </source>
</evidence>